<dbReference type="GO" id="GO:0005737">
    <property type="term" value="C:cytoplasm"/>
    <property type="evidence" value="ECO:0007669"/>
    <property type="project" value="TreeGrafter"/>
</dbReference>
<dbReference type="Gene3D" id="3.80.10.10">
    <property type="entry name" value="Ribonuclease Inhibitor"/>
    <property type="match status" value="3"/>
</dbReference>
<dbReference type="GeneID" id="14922078"/>
<dbReference type="InterPro" id="IPR057207">
    <property type="entry name" value="FBXL15_LRR"/>
</dbReference>
<evidence type="ECO:0000256" key="1">
    <source>
        <dbReference type="ARBA" id="ARBA00022786"/>
    </source>
</evidence>
<dbReference type="RefSeq" id="XP_004344941.1">
    <property type="nucleotide sequence ID" value="XM_004344891.1"/>
</dbReference>
<keyword evidence="1" id="KW-0833">Ubl conjugation pathway</keyword>
<proteinExistence type="predicted"/>
<dbReference type="AlphaFoldDB" id="L8H8Y6"/>
<dbReference type="EMBL" id="KB007908">
    <property type="protein sequence ID" value="ELR21198.1"/>
    <property type="molecule type" value="Genomic_DNA"/>
</dbReference>
<evidence type="ECO:0000313" key="4">
    <source>
        <dbReference type="Proteomes" id="UP000011083"/>
    </source>
</evidence>
<organism evidence="3 4">
    <name type="scientific">Acanthamoeba castellanii (strain ATCC 30010 / Neff)</name>
    <dbReference type="NCBI Taxonomy" id="1257118"/>
    <lineage>
        <taxon>Eukaryota</taxon>
        <taxon>Amoebozoa</taxon>
        <taxon>Discosea</taxon>
        <taxon>Longamoebia</taxon>
        <taxon>Centramoebida</taxon>
        <taxon>Acanthamoebidae</taxon>
        <taxon>Acanthamoeba</taxon>
    </lineage>
</organism>
<dbReference type="VEuPathDB" id="AmoebaDB:ACA1_285570"/>
<sequence>MVSRDWNALAMHYLAQARSLELTTVARVVREVVERLLPSIPNLRSLNVGKCYKLTSADVGAILKSCPQLQALHFEGCRIADAALRAIIAANPPLRALNLRDCKMVTDSGMKDLFAHFAQLQYLNVSGCKIQRLGIGEAESQDSLRLLDISRTTIRGEALTDIAKRFPRLFHLNLEECSQVNEAWLKTCFSSPCPALTSLNLSWNSSVTDDCLESVTKLVATHCPRLENLQLEQCYKITDHCLTLLADSCPSLRFLKIRGCNKITAEGLAAFASLLPGCRVLQEKGQRKDYRLVLPDDPLAPLTFL</sequence>
<keyword evidence="4" id="KW-1185">Reference proteome</keyword>
<dbReference type="Proteomes" id="UP000011083">
    <property type="component" value="Unassembled WGS sequence"/>
</dbReference>
<accession>L8H8Y6</accession>
<dbReference type="KEGG" id="acan:ACA1_285570"/>
<dbReference type="InterPro" id="IPR050648">
    <property type="entry name" value="F-box_LRR-repeat"/>
</dbReference>
<dbReference type="InterPro" id="IPR032675">
    <property type="entry name" value="LRR_dom_sf"/>
</dbReference>
<dbReference type="InterPro" id="IPR006553">
    <property type="entry name" value="Leu-rich_rpt_Cys-con_subtyp"/>
</dbReference>
<feature type="domain" description="F-box/LRR-repeat protein 15-like leucin rich repeat" evidence="2">
    <location>
        <begin position="46"/>
        <end position="187"/>
    </location>
</feature>
<name>L8H8Y6_ACACF</name>
<dbReference type="SMART" id="SM00367">
    <property type="entry name" value="LRR_CC"/>
    <property type="match status" value="7"/>
</dbReference>
<dbReference type="InterPro" id="IPR001611">
    <property type="entry name" value="Leu-rich_rpt"/>
</dbReference>
<evidence type="ECO:0000313" key="3">
    <source>
        <dbReference type="EMBL" id="ELR21198.1"/>
    </source>
</evidence>
<evidence type="ECO:0000259" key="2">
    <source>
        <dbReference type="Pfam" id="PF25372"/>
    </source>
</evidence>
<protein>
    <submittedName>
        <fullName evidence="3">Leucine rich repeat domain containing protein</fullName>
    </submittedName>
</protein>
<dbReference type="OMA" id="DERKWCC"/>
<gene>
    <name evidence="3" type="ORF">ACA1_285570</name>
</gene>
<dbReference type="STRING" id="1257118.L8H8Y6"/>
<dbReference type="PANTHER" id="PTHR13382">
    <property type="entry name" value="MITOCHONDRIAL ATP SYNTHASE COUPLING FACTOR B"/>
    <property type="match status" value="1"/>
</dbReference>
<dbReference type="Pfam" id="PF13516">
    <property type="entry name" value="LRR_6"/>
    <property type="match status" value="2"/>
</dbReference>
<dbReference type="SUPFAM" id="SSF52047">
    <property type="entry name" value="RNI-like"/>
    <property type="match status" value="1"/>
</dbReference>
<dbReference type="Pfam" id="PF25372">
    <property type="entry name" value="DUF7885"/>
    <property type="match status" value="1"/>
</dbReference>
<dbReference type="OrthoDB" id="550575at2759"/>
<reference evidence="3 4" key="1">
    <citation type="journal article" date="2013" name="Genome Biol.">
        <title>Genome of Acanthamoeba castellanii highlights extensive lateral gene transfer and early evolution of tyrosine kinase signaling.</title>
        <authorList>
            <person name="Clarke M."/>
            <person name="Lohan A.J."/>
            <person name="Liu B."/>
            <person name="Lagkouvardos I."/>
            <person name="Roy S."/>
            <person name="Zafar N."/>
            <person name="Bertelli C."/>
            <person name="Schilde C."/>
            <person name="Kianianmomeni A."/>
            <person name="Burglin T.R."/>
            <person name="Frech C."/>
            <person name="Turcotte B."/>
            <person name="Kopec K.O."/>
            <person name="Synnott J.M."/>
            <person name="Choo C."/>
            <person name="Paponov I."/>
            <person name="Finkler A."/>
            <person name="Soon Heng Tan C."/>
            <person name="Hutchins A.P."/>
            <person name="Weinmeier T."/>
            <person name="Rattei T."/>
            <person name="Chu J.S."/>
            <person name="Gimenez G."/>
            <person name="Irimia M."/>
            <person name="Rigden D.J."/>
            <person name="Fitzpatrick D.A."/>
            <person name="Lorenzo-Morales J."/>
            <person name="Bateman A."/>
            <person name="Chiu C.H."/>
            <person name="Tang P."/>
            <person name="Hegemann P."/>
            <person name="Fromm H."/>
            <person name="Raoult D."/>
            <person name="Greub G."/>
            <person name="Miranda-Saavedra D."/>
            <person name="Chen N."/>
            <person name="Nash P."/>
            <person name="Ginger M.L."/>
            <person name="Horn M."/>
            <person name="Schaap P."/>
            <person name="Caler L."/>
            <person name="Loftus B."/>
        </authorList>
    </citation>
    <scope>NUCLEOTIDE SEQUENCE [LARGE SCALE GENOMIC DNA]</scope>
    <source>
        <strain evidence="3 4">Neff</strain>
    </source>
</reference>